<dbReference type="Pfam" id="PF13181">
    <property type="entry name" value="TPR_8"/>
    <property type="match status" value="1"/>
</dbReference>
<dbReference type="NCBIfam" id="TIGR02552">
    <property type="entry name" value="LcrH_SycD"/>
    <property type="match status" value="1"/>
</dbReference>
<dbReference type="InterPro" id="IPR019734">
    <property type="entry name" value="TPR_rpt"/>
</dbReference>
<name>A0A1B4FUD0_9BURK</name>
<gene>
    <name evidence="1" type="ORF">WS71_08075</name>
</gene>
<dbReference type="InterPro" id="IPR011990">
    <property type="entry name" value="TPR-like_helical_dom_sf"/>
</dbReference>
<dbReference type="RefSeq" id="WP_066494392.1">
    <property type="nucleotide sequence ID" value="NZ_CP013388.1"/>
</dbReference>
<sequence length="159" mass="18109">MAALNQTMPDDDHAVLQRFFASGGSIRMLADVERRDLDTLYAYATQLFDAGELHAASNFFLMLARVDHWNFDYWFALGLCHQRLARHDEAIFCFSRAGMIGVDDPRASYHAGVSYRLVGNLDYAAKAFRAALNWCGERDAHRDIEANAMRQLAQCEREK</sequence>
<evidence type="ECO:0000313" key="1">
    <source>
        <dbReference type="EMBL" id="AOJ07270.1"/>
    </source>
</evidence>
<dbReference type="EMBL" id="CP013388">
    <property type="protein sequence ID" value="AOJ07270.1"/>
    <property type="molecule type" value="Genomic_DNA"/>
</dbReference>
<dbReference type="Proteomes" id="UP000067711">
    <property type="component" value="Chromosome 2"/>
</dbReference>
<organism evidence="1 2">
    <name type="scientific">Burkholderia mayonis</name>
    <dbReference type="NCBI Taxonomy" id="1385591"/>
    <lineage>
        <taxon>Bacteria</taxon>
        <taxon>Pseudomonadati</taxon>
        <taxon>Pseudomonadota</taxon>
        <taxon>Betaproteobacteria</taxon>
        <taxon>Burkholderiales</taxon>
        <taxon>Burkholderiaceae</taxon>
        <taxon>Burkholderia</taxon>
        <taxon>pseudomallei group</taxon>
    </lineage>
</organism>
<dbReference type="AlphaFoldDB" id="A0A1B4FUD0"/>
<dbReference type="PRINTS" id="PR01595">
    <property type="entry name" value="SYCDCHAPRONE"/>
</dbReference>
<dbReference type="SUPFAM" id="SSF48452">
    <property type="entry name" value="TPR-like"/>
    <property type="match status" value="1"/>
</dbReference>
<evidence type="ECO:0000313" key="2">
    <source>
        <dbReference type="Proteomes" id="UP000067711"/>
    </source>
</evidence>
<accession>A0A1B4FUD0</accession>
<dbReference type="Gene3D" id="1.25.40.10">
    <property type="entry name" value="Tetratricopeptide repeat domain"/>
    <property type="match status" value="1"/>
</dbReference>
<dbReference type="InterPro" id="IPR005415">
    <property type="entry name" value="T3SS_Ca_resp_chp_LcrH/SycD"/>
</dbReference>
<reference evidence="1 2" key="1">
    <citation type="submission" date="2015-12" db="EMBL/GenBank/DDBJ databases">
        <title>Diversity of Burkholderia near neighbor genomes.</title>
        <authorList>
            <person name="Sahl J."/>
            <person name="Wagner D."/>
            <person name="Keim P."/>
        </authorList>
    </citation>
    <scope>NUCLEOTIDE SEQUENCE [LARGE SCALE GENOMIC DNA]</scope>
    <source>
        <strain evidence="1 2">BDU8</strain>
    </source>
</reference>
<proteinExistence type="predicted"/>
<dbReference type="PIRSF" id="PIRSF003165">
    <property type="entry name" value="Chaperone_SicA"/>
    <property type="match status" value="1"/>
</dbReference>
<protein>
    <submittedName>
        <fullName evidence="1">Type III secretion protein</fullName>
    </submittedName>
</protein>
<dbReference type="InterPro" id="IPR016379">
    <property type="entry name" value="T3SS_Ca_resp_chp_LcrH/SycD_sub"/>
</dbReference>